<name>A0A9K3PC54_9STRA</name>
<sequence length="106" mass="12007">MHACRCASSGAIGNLSPGTLAFHRDMLLDIPMQTDIAALAHNRQGVIDRKLLQENAKRIRHDYAIDEKVLKRAHLNMSDKLHERINIRRIKPYRAPSEISSHCVEG</sequence>
<keyword evidence="3" id="KW-1185">Reference proteome</keyword>
<reference evidence="1" key="1">
    <citation type="journal article" date="2021" name="Sci. Rep.">
        <title>Diploid genomic architecture of Nitzschia inconspicua, an elite biomass production diatom.</title>
        <authorList>
            <person name="Oliver A."/>
            <person name="Podell S."/>
            <person name="Pinowska A."/>
            <person name="Traller J.C."/>
            <person name="Smith S.R."/>
            <person name="McClure R."/>
            <person name="Beliaev A."/>
            <person name="Bohutskyi P."/>
            <person name="Hill E.A."/>
            <person name="Rabines A."/>
            <person name="Zheng H."/>
            <person name="Allen L.Z."/>
            <person name="Kuo A."/>
            <person name="Grigoriev I.V."/>
            <person name="Allen A.E."/>
            <person name="Hazlebeck D."/>
            <person name="Allen E.E."/>
        </authorList>
    </citation>
    <scope>NUCLEOTIDE SEQUENCE</scope>
    <source>
        <strain evidence="1">Hildebrandi</strain>
    </source>
</reference>
<evidence type="ECO:0000313" key="1">
    <source>
        <dbReference type="EMBL" id="KAG7339614.1"/>
    </source>
</evidence>
<protein>
    <submittedName>
        <fullName evidence="1">Uncharacterized protein</fullName>
    </submittedName>
</protein>
<comment type="caution">
    <text evidence="1">The sequence shown here is derived from an EMBL/GenBank/DDBJ whole genome shotgun (WGS) entry which is preliminary data.</text>
</comment>
<dbReference type="Proteomes" id="UP000693970">
    <property type="component" value="Unassembled WGS sequence"/>
</dbReference>
<proteinExistence type="predicted"/>
<dbReference type="EMBL" id="JAGRRH010000011">
    <property type="protein sequence ID" value="KAG7362458.1"/>
    <property type="molecule type" value="Genomic_DNA"/>
</dbReference>
<dbReference type="AlphaFoldDB" id="A0A9K3PC54"/>
<organism evidence="1 3">
    <name type="scientific">Nitzschia inconspicua</name>
    <dbReference type="NCBI Taxonomy" id="303405"/>
    <lineage>
        <taxon>Eukaryota</taxon>
        <taxon>Sar</taxon>
        <taxon>Stramenopiles</taxon>
        <taxon>Ochrophyta</taxon>
        <taxon>Bacillariophyta</taxon>
        <taxon>Bacillariophyceae</taxon>
        <taxon>Bacillariophycidae</taxon>
        <taxon>Bacillariales</taxon>
        <taxon>Bacillariaceae</taxon>
        <taxon>Nitzschia</taxon>
    </lineage>
</organism>
<evidence type="ECO:0000313" key="3">
    <source>
        <dbReference type="Proteomes" id="UP000693970"/>
    </source>
</evidence>
<dbReference type="OrthoDB" id="43583at2759"/>
<reference evidence="1" key="2">
    <citation type="submission" date="2021-04" db="EMBL/GenBank/DDBJ databases">
        <authorList>
            <person name="Podell S."/>
        </authorList>
    </citation>
    <scope>NUCLEOTIDE SEQUENCE</scope>
    <source>
        <strain evidence="1">Hildebrandi</strain>
    </source>
</reference>
<gene>
    <name evidence="1" type="ORF">IV203_024653</name>
    <name evidence="2" type="ORF">IV203_025342</name>
</gene>
<dbReference type="EMBL" id="JAGRRH010000031">
    <property type="protein sequence ID" value="KAG7339614.1"/>
    <property type="molecule type" value="Genomic_DNA"/>
</dbReference>
<accession>A0A9K3PC54</accession>
<evidence type="ECO:0000313" key="2">
    <source>
        <dbReference type="EMBL" id="KAG7362458.1"/>
    </source>
</evidence>